<dbReference type="GO" id="GO:0006780">
    <property type="term" value="P:uroporphyrinogen III biosynthetic process"/>
    <property type="evidence" value="ECO:0007669"/>
    <property type="project" value="UniProtKB-UniRule"/>
</dbReference>
<dbReference type="Gene3D" id="3.40.50.10090">
    <property type="match status" value="2"/>
</dbReference>
<dbReference type="GO" id="GO:0004852">
    <property type="term" value="F:uroporphyrinogen-III synthase activity"/>
    <property type="evidence" value="ECO:0007669"/>
    <property type="project" value="UniProtKB-UniRule"/>
</dbReference>
<keyword evidence="12" id="KW-1185">Reference proteome</keyword>
<dbReference type="UniPathway" id="UPA00251">
    <property type="reaction ID" value="UER00320"/>
</dbReference>
<dbReference type="InterPro" id="IPR039793">
    <property type="entry name" value="UROS/Hem4"/>
</dbReference>
<keyword evidence="5 9" id="KW-0627">Porphyrin biosynthesis</keyword>
<gene>
    <name evidence="11" type="ordered locus">Dacet_2909</name>
</gene>
<dbReference type="Proteomes" id="UP000002012">
    <property type="component" value="Chromosome"/>
</dbReference>
<dbReference type="STRING" id="522772.Dacet_2909"/>
<dbReference type="InParanoid" id="D4H6I5"/>
<dbReference type="eggNOG" id="COG1587">
    <property type="taxonomic scope" value="Bacteria"/>
</dbReference>
<comment type="similarity">
    <text evidence="2 9">Belongs to the uroporphyrinogen-III synthase family.</text>
</comment>
<comment type="pathway">
    <text evidence="1 9">Porphyrin-containing compound metabolism; protoporphyrin-IX biosynthesis; coproporphyrinogen-III from 5-aminolevulinate: step 3/4.</text>
</comment>
<evidence type="ECO:0000256" key="4">
    <source>
        <dbReference type="ARBA" id="ARBA00023239"/>
    </source>
</evidence>
<dbReference type="Pfam" id="PF02602">
    <property type="entry name" value="HEM4"/>
    <property type="match status" value="1"/>
</dbReference>
<dbReference type="RefSeq" id="WP_013012145.1">
    <property type="nucleotide sequence ID" value="NC_013943.1"/>
</dbReference>
<comment type="catalytic activity">
    <reaction evidence="8 9">
        <text>hydroxymethylbilane = uroporphyrinogen III + H2O</text>
        <dbReference type="Rhea" id="RHEA:18965"/>
        <dbReference type="ChEBI" id="CHEBI:15377"/>
        <dbReference type="ChEBI" id="CHEBI:57308"/>
        <dbReference type="ChEBI" id="CHEBI:57845"/>
        <dbReference type="EC" id="4.2.1.75"/>
    </reaction>
</comment>
<dbReference type="InterPro" id="IPR003754">
    <property type="entry name" value="4pyrrol_synth_uPrphyn_synth"/>
</dbReference>
<dbReference type="KEGG" id="dap:Dacet_2909"/>
<keyword evidence="4 9" id="KW-0456">Lyase</keyword>
<proteinExistence type="inferred from homology"/>
<accession>D4H6I5</accession>
<dbReference type="SUPFAM" id="SSF69618">
    <property type="entry name" value="HemD-like"/>
    <property type="match status" value="1"/>
</dbReference>
<evidence type="ECO:0000256" key="8">
    <source>
        <dbReference type="ARBA" id="ARBA00048617"/>
    </source>
</evidence>
<sequence length="227" mass="25356">MNVLVTREEEKYQILAEKMKAFGLTPFSLPMIECSPVGAIITGEYDYAVFTSLNSAKYFKPHISRVTINKVVAVGPSTAAALLDIDIKTDIMPETFSAEGMKELFATEDVEGKKFLFAGAKVRAGDFHEYLRGRGAEPVMVATYQTQPVKYPPGYIEAFLKENKIDIVTFASPSAARAMLADIQHIDQQIVCIGKTTADEVRFLGYDSRYPDDYTLDWMVRLIKELS</sequence>
<evidence type="ECO:0000256" key="9">
    <source>
        <dbReference type="RuleBase" id="RU366031"/>
    </source>
</evidence>
<evidence type="ECO:0000259" key="10">
    <source>
        <dbReference type="Pfam" id="PF02602"/>
    </source>
</evidence>
<dbReference type="EC" id="4.2.1.75" evidence="3 9"/>
<evidence type="ECO:0000256" key="2">
    <source>
        <dbReference type="ARBA" id="ARBA00008133"/>
    </source>
</evidence>
<name>D4H6I5_DENA2</name>
<dbReference type="PaxDb" id="522772-Dacet_2909"/>
<evidence type="ECO:0000313" key="11">
    <source>
        <dbReference type="EMBL" id="ADD69659.1"/>
    </source>
</evidence>
<dbReference type="PANTHER" id="PTHR38042">
    <property type="entry name" value="UROPORPHYRINOGEN-III SYNTHASE, CHLOROPLASTIC"/>
    <property type="match status" value="1"/>
</dbReference>
<dbReference type="OrthoDB" id="9790868at2"/>
<dbReference type="GO" id="GO:0006782">
    <property type="term" value="P:protoporphyrinogen IX biosynthetic process"/>
    <property type="evidence" value="ECO:0007669"/>
    <property type="project" value="UniProtKB-UniRule"/>
</dbReference>
<evidence type="ECO:0000256" key="5">
    <source>
        <dbReference type="ARBA" id="ARBA00023244"/>
    </source>
</evidence>
<evidence type="ECO:0000313" key="12">
    <source>
        <dbReference type="Proteomes" id="UP000002012"/>
    </source>
</evidence>
<evidence type="ECO:0000256" key="7">
    <source>
        <dbReference type="ARBA" id="ARBA00040167"/>
    </source>
</evidence>
<dbReference type="PANTHER" id="PTHR38042:SF1">
    <property type="entry name" value="UROPORPHYRINOGEN-III SYNTHASE, CHLOROPLASTIC"/>
    <property type="match status" value="1"/>
</dbReference>
<dbReference type="EMBL" id="CP001968">
    <property type="protein sequence ID" value="ADD69659.1"/>
    <property type="molecule type" value="Genomic_DNA"/>
</dbReference>
<evidence type="ECO:0000256" key="6">
    <source>
        <dbReference type="ARBA" id="ARBA00037589"/>
    </source>
</evidence>
<evidence type="ECO:0000256" key="1">
    <source>
        <dbReference type="ARBA" id="ARBA00004772"/>
    </source>
</evidence>
<reference evidence="11 12" key="1">
    <citation type="journal article" date="2010" name="Stand. Genomic Sci.">
        <title>Complete genome sequence of Denitrovibrio acetiphilus type strain (N2460).</title>
        <authorList>
            <person name="Kiss H."/>
            <person name="Lang E."/>
            <person name="Lapidus A."/>
            <person name="Copeland A."/>
            <person name="Nolan M."/>
            <person name="Glavina Del Rio T."/>
            <person name="Chen F."/>
            <person name="Lucas S."/>
            <person name="Tice H."/>
            <person name="Cheng J.F."/>
            <person name="Han C."/>
            <person name="Goodwin L."/>
            <person name="Pitluck S."/>
            <person name="Liolios K."/>
            <person name="Pati A."/>
            <person name="Ivanova N."/>
            <person name="Mavromatis K."/>
            <person name="Chen A."/>
            <person name="Palaniappan K."/>
            <person name="Land M."/>
            <person name="Hauser L."/>
            <person name="Chang Y.J."/>
            <person name="Jeffries C.D."/>
            <person name="Detter J.C."/>
            <person name="Brettin T."/>
            <person name="Spring S."/>
            <person name="Rohde M."/>
            <person name="Goker M."/>
            <person name="Woyke T."/>
            <person name="Bristow J."/>
            <person name="Eisen J.A."/>
            <person name="Markowitz V."/>
            <person name="Hugenholtz P."/>
            <person name="Kyrpides N.C."/>
            <person name="Klenk H.P."/>
        </authorList>
    </citation>
    <scope>NUCLEOTIDE SEQUENCE [LARGE SCALE GENOMIC DNA]</scope>
    <source>
        <strain evidence="12">DSM 12809 / NBRC 114555 / N2460</strain>
    </source>
</reference>
<dbReference type="InterPro" id="IPR036108">
    <property type="entry name" value="4pyrrol_syn_uPrphyn_synt_sf"/>
</dbReference>
<comment type="function">
    <text evidence="6 9">Catalyzes cyclization of the linear tetrapyrrole, hydroxymethylbilane, to the macrocyclic uroporphyrinogen III.</text>
</comment>
<organism evidence="11 12">
    <name type="scientific">Denitrovibrio acetiphilus (strain DSM 12809 / NBRC 114555 / N2460)</name>
    <dbReference type="NCBI Taxonomy" id="522772"/>
    <lineage>
        <taxon>Bacteria</taxon>
        <taxon>Pseudomonadati</taxon>
        <taxon>Deferribacterota</taxon>
        <taxon>Deferribacteres</taxon>
        <taxon>Deferribacterales</taxon>
        <taxon>Geovibrionaceae</taxon>
        <taxon>Denitrovibrio</taxon>
    </lineage>
</organism>
<evidence type="ECO:0000256" key="3">
    <source>
        <dbReference type="ARBA" id="ARBA00013109"/>
    </source>
</evidence>
<dbReference type="CDD" id="cd06578">
    <property type="entry name" value="HemD"/>
    <property type="match status" value="1"/>
</dbReference>
<feature type="domain" description="Tetrapyrrole biosynthesis uroporphyrinogen III synthase" evidence="10">
    <location>
        <begin position="15"/>
        <end position="220"/>
    </location>
</feature>
<dbReference type="HOGENOM" id="CLU_011276_9_5_0"/>
<protein>
    <recommendedName>
        <fullName evidence="7 9">Uroporphyrinogen-III synthase</fullName>
        <ecNumber evidence="3 9">4.2.1.75</ecNumber>
    </recommendedName>
</protein>
<dbReference type="AlphaFoldDB" id="D4H6I5"/>